<protein>
    <submittedName>
        <fullName evidence="2">Uncharacterized protein</fullName>
    </submittedName>
</protein>
<comment type="caution">
    <text evidence="2">The sequence shown here is derived from an EMBL/GenBank/DDBJ whole genome shotgun (WGS) entry which is preliminary data.</text>
</comment>
<sequence>MLGKYHQQKEKRKKSQLSQSLSRHARSSGSPSANIGFARSILDLVKAMLVIQHPSFLFPTPPPEEEIETFENHFSAFKQKYTVHMKVSLDSAEREYGNITESEKEFIQKVSLK</sequence>
<name>A0A9Q3H892_9BASI</name>
<organism evidence="2 3">
    <name type="scientific">Austropuccinia psidii MF-1</name>
    <dbReference type="NCBI Taxonomy" id="1389203"/>
    <lineage>
        <taxon>Eukaryota</taxon>
        <taxon>Fungi</taxon>
        <taxon>Dikarya</taxon>
        <taxon>Basidiomycota</taxon>
        <taxon>Pucciniomycotina</taxon>
        <taxon>Pucciniomycetes</taxon>
        <taxon>Pucciniales</taxon>
        <taxon>Sphaerophragmiaceae</taxon>
        <taxon>Austropuccinia</taxon>
    </lineage>
</organism>
<feature type="region of interest" description="Disordered" evidence="1">
    <location>
        <begin position="1"/>
        <end position="34"/>
    </location>
</feature>
<accession>A0A9Q3H892</accession>
<dbReference type="Proteomes" id="UP000765509">
    <property type="component" value="Unassembled WGS sequence"/>
</dbReference>
<proteinExistence type="predicted"/>
<evidence type="ECO:0000313" key="2">
    <source>
        <dbReference type="EMBL" id="MBW0494951.1"/>
    </source>
</evidence>
<reference evidence="2" key="1">
    <citation type="submission" date="2021-03" db="EMBL/GenBank/DDBJ databases">
        <title>Draft genome sequence of rust myrtle Austropuccinia psidii MF-1, a brazilian biotype.</title>
        <authorList>
            <person name="Quecine M.C."/>
            <person name="Pachon D.M.R."/>
            <person name="Bonatelli M.L."/>
            <person name="Correr F.H."/>
            <person name="Franceschini L.M."/>
            <person name="Leite T.F."/>
            <person name="Margarido G.R.A."/>
            <person name="Almeida C.A."/>
            <person name="Ferrarezi J.A."/>
            <person name="Labate C.A."/>
        </authorList>
    </citation>
    <scope>NUCLEOTIDE SEQUENCE</scope>
    <source>
        <strain evidence="2">MF-1</strain>
    </source>
</reference>
<evidence type="ECO:0000313" key="3">
    <source>
        <dbReference type="Proteomes" id="UP000765509"/>
    </source>
</evidence>
<keyword evidence="3" id="KW-1185">Reference proteome</keyword>
<evidence type="ECO:0000256" key="1">
    <source>
        <dbReference type="SAM" id="MobiDB-lite"/>
    </source>
</evidence>
<dbReference type="EMBL" id="AVOT02012840">
    <property type="protein sequence ID" value="MBW0494951.1"/>
    <property type="molecule type" value="Genomic_DNA"/>
</dbReference>
<gene>
    <name evidence="2" type="ORF">O181_034666</name>
</gene>
<dbReference type="AlphaFoldDB" id="A0A9Q3H892"/>